<organism evidence="2 3">
    <name type="scientific">Cronartium quercuum f. sp. fusiforme G11</name>
    <dbReference type="NCBI Taxonomy" id="708437"/>
    <lineage>
        <taxon>Eukaryota</taxon>
        <taxon>Fungi</taxon>
        <taxon>Dikarya</taxon>
        <taxon>Basidiomycota</taxon>
        <taxon>Pucciniomycotina</taxon>
        <taxon>Pucciniomycetes</taxon>
        <taxon>Pucciniales</taxon>
        <taxon>Coleosporiaceae</taxon>
        <taxon>Cronartium</taxon>
    </lineage>
</organism>
<keyword evidence="3" id="KW-1185">Reference proteome</keyword>
<comment type="caution">
    <text evidence="2">The sequence shown here is derived from an EMBL/GenBank/DDBJ whole genome shotgun (WGS) entry which is preliminary data.</text>
</comment>
<reference evidence="2" key="1">
    <citation type="submission" date="2013-11" db="EMBL/GenBank/DDBJ databases">
        <title>Genome sequence of the fusiform rust pathogen reveals effectors for host alternation and coevolution with pine.</title>
        <authorList>
            <consortium name="DOE Joint Genome Institute"/>
            <person name="Smith K."/>
            <person name="Pendleton A."/>
            <person name="Kubisiak T."/>
            <person name="Anderson C."/>
            <person name="Salamov A."/>
            <person name="Aerts A."/>
            <person name="Riley R."/>
            <person name="Clum A."/>
            <person name="Lindquist E."/>
            <person name="Ence D."/>
            <person name="Campbell M."/>
            <person name="Kronenberg Z."/>
            <person name="Feau N."/>
            <person name="Dhillon B."/>
            <person name="Hamelin R."/>
            <person name="Burleigh J."/>
            <person name="Smith J."/>
            <person name="Yandell M."/>
            <person name="Nelson C."/>
            <person name="Grigoriev I."/>
            <person name="Davis J."/>
        </authorList>
    </citation>
    <scope>NUCLEOTIDE SEQUENCE</scope>
    <source>
        <strain evidence="2">G11</strain>
    </source>
</reference>
<dbReference type="EMBL" id="MU167601">
    <property type="protein sequence ID" value="KAG0139398.1"/>
    <property type="molecule type" value="Genomic_DNA"/>
</dbReference>
<evidence type="ECO:0000313" key="3">
    <source>
        <dbReference type="Proteomes" id="UP000886653"/>
    </source>
</evidence>
<sequence length="118" mass="12914">MGWKSSGVVWHGKIPIFNPGLYRLHEIQPLAQSHPKTPHARSMLGMWVPSFSHPSDETNHITKKIIITDLDGSKQSATHSESKGPAASKEVKSTMETSSVRVSFLGGPNLFHQSSLGK</sequence>
<dbReference type="AlphaFoldDB" id="A0A9P6N8I2"/>
<feature type="region of interest" description="Disordered" evidence="1">
    <location>
        <begin position="72"/>
        <end position="98"/>
    </location>
</feature>
<accession>A0A9P6N8I2</accession>
<proteinExistence type="predicted"/>
<evidence type="ECO:0000313" key="2">
    <source>
        <dbReference type="EMBL" id="KAG0139398.1"/>
    </source>
</evidence>
<name>A0A9P6N8I2_9BASI</name>
<gene>
    <name evidence="2" type="ORF">CROQUDRAFT_460786</name>
</gene>
<evidence type="ECO:0000256" key="1">
    <source>
        <dbReference type="SAM" id="MobiDB-lite"/>
    </source>
</evidence>
<protein>
    <submittedName>
        <fullName evidence="2">Uncharacterized protein</fullName>
    </submittedName>
</protein>
<dbReference type="Proteomes" id="UP000886653">
    <property type="component" value="Unassembled WGS sequence"/>
</dbReference>